<keyword evidence="3" id="KW-0812">Transmembrane</keyword>
<protein>
    <recommendedName>
        <fullName evidence="12">DUF1640 domain-containing protein</fullName>
    </recommendedName>
</protein>
<dbReference type="PANTHER" id="PTHR14360:SF12">
    <property type="entry name" value="MOZ PROTEIN REPRESENTS A CHROMATIN-ASSOCIATED ACETYLTRANSFERASE"/>
    <property type="match status" value="1"/>
</dbReference>
<evidence type="ECO:0000256" key="3">
    <source>
        <dbReference type="ARBA" id="ARBA00022692"/>
    </source>
</evidence>
<keyword evidence="11" id="KW-1185">Reference proteome</keyword>
<comment type="subcellular location">
    <subcellularLocation>
        <location evidence="2">Membrane</location>
    </subcellularLocation>
    <subcellularLocation>
        <location evidence="1">Mitochondrion</location>
    </subcellularLocation>
</comment>
<evidence type="ECO:0000256" key="4">
    <source>
        <dbReference type="ARBA" id="ARBA00022989"/>
    </source>
</evidence>
<evidence type="ECO:0000313" key="10">
    <source>
        <dbReference type="EMBL" id="KAG2217394.1"/>
    </source>
</evidence>
<dbReference type="Proteomes" id="UP000646827">
    <property type="component" value="Unassembled WGS sequence"/>
</dbReference>
<evidence type="ECO:0000313" key="11">
    <source>
        <dbReference type="Proteomes" id="UP000646827"/>
    </source>
</evidence>
<dbReference type="AlphaFoldDB" id="A0A8H7RTA0"/>
<feature type="compositionally biased region" description="Low complexity" evidence="9">
    <location>
        <begin position="83"/>
        <end position="92"/>
    </location>
</feature>
<organism evidence="10 11">
    <name type="scientific">Circinella minor</name>
    <dbReference type="NCBI Taxonomy" id="1195481"/>
    <lineage>
        <taxon>Eukaryota</taxon>
        <taxon>Fungi</taxon>
        <taxon>Fungi incertae sedis</taxon>
        <taxon>Mucoromycota</taxon>
        <taxon>Mucoromycotina</taxon>
        <taxon>Mucoromycetes</taxon>
        <taxon>Mucorales</taxon>
        <taxon>Lichtheimiaceae</taxon>
        <taxon>Circinella</taxon>
    </lineage>
</organism>
<evidence type="ECO:0000256" key="1">
    <source>
        <dbReference type="ARBA" id="ARBA00004173"/>
    </source>
</evidence>
<sequence length="336" mass="38759">MLLKTTTHIAARNKQRIKLPRPKLFYRCIESDESSRPFPSPYPTRPALIGKPENEEEQDKQLLPVPMSAATDNFTSTTNTEQLLNNENNNDTLKQRQRQEQQYQRRRQAHPLVDDISFQSQHHFDTYKLLLALERQGFSRTQAEVVMKGIKFKLRESSAFIRKRLLLKSDLDNETYLFKAGLSELRTEVQAMRRNDIQMLQADMSAVTREVDALGQKLREDVAMMRNDVALDLNNQKNEGREELKSIDMRIQEINNKITVSLGDVRTGIEAVRWETIWKGMTGVAVAAMGIATLGYILTRYADHKAEAIRVQKQRQLKQLQEDARHAGTADMEVVY</sequence>
<evidence type="ECO:0000256" key="5">
    <source>
        <dbReference type="ARBA" id="ARBA00023054"/>
    </source>
</evidence>
<dbReference type="EMBL" id="JAEPRB010000301">
    <property type="protein sequence ID" value="KAG2217394.1"/>
    <property type="molecule type" value="Genomic_DNA"/>
</dbReference>
<name>A0A8H7RTA0_9FUNG</name>
<keyword evidence="5 8" id="KW-0175">Coiled coil</keyword>
<keyword evidence="7" id="KW-0472">Membrane</keyword>
<comment type="caution">
    <text evidence="10">The sequence shown here is derived from an EMBL/GenBank/DDBJ whole genome shotgun (WGS) entry which is preliminary data.</text>
</comment>
<reference evidence="10 11" key="1">
    <citation type="submission" date="2020-12" db="EMBL/GenBank/DDBJ databases">
        <title>Metabolic potential, ecology and presence of endohyphal bacteria is reflected in genomic diversity of Mucoromycotina.</title>
        <authorList>
            <person name="Muszewska A."/>
            <person name="Okrasinska A."/>
            <person name="Steczkiewicz K."/>
            <person name="Drgas O."/>
            <person name="Orlowska M."/>
            <person name="Perlinska-Lenart U."/>
            <person name="Aleksandrzak-Piekarczyk T."/>
            <person name="Szatraj K."/>
            <person name="Zielenkiewicz U."/>
            <person name="Pilsyk S."/>
            <person name="Malc E."/>
            <person name="Mieczkowski P."/>
            <person name="Kruszewska J.S."/>
            <person name="Biernat P."/>
            <person name="Pawlowska J."/>
        </authorList>
    </citation>
    <scope>NUCLEOTIDE SEQUENCE [LARGE SCALE GENOMIC DNA]</scope>
    <source>
        <strain evidence="10 11">CBS 142.35</strain>
    </source>
</reference>
<evidence type="ECO:0000256" key="7">
    <source>
        <dbReference type="ARBA" id="ARBA00023136"/>
    </source>
</evidence>
<dbReference type="PANTHER" id="PTHR14360">
    <property type="entry name" value="PROTEIN FMP32, MITOCHONDRIAL"/>
    <property type="match status" value="1"/>
</dbReference>
<keyword evidence="6" id="KW-0496">Mitochondrion</keyword>
<dbReference type="GO" id="GO:0005739">
    <property type="term" value="C:mitochondrion"/>
    <property type="evidence" value="ECO:0007669"/>
    <property type="project" value="UniProtKB-SubCell"/>
</dbReference>
<evidence type="ECO:0000256" key="8">
    <source>
        <dbReference type="SAM" id="Coils"/>
    </source>
</evidence>
<dbReference type="Pfam" id="PF07798">
    <property type="entry name" value="CCDC90-like"/>
    <property type="match status" value="1"/>
</dbReference>
<keyword evidence="4" id="KW-1133">Transmembrane helix</keyword>
<evidence type="ECO:0000256" key="9">
    <source>
        <dbReference type="SAM" id="MobiDB-lite"/>
    </source>
</evidence>
<dbReference type="Gene3D" id="1.20.5.340">
    <property type="match status" value="1"/>
</dbReference>
<dbReference type="InterPro" id="IPR024461">
    <property type="entry name" value="CCDC90-like"/>
</dbReference>
<proteinExistence type="predicted"/>
<accession>A0A8H7RTA0</accession>
<feature type="region of interest" description="Disordered" evidence="9">
    <location>
        <begin position="83"/>
        <end position="109"/>
    </location>
</feature>
<dbReference type="OrthoDB" id="1552at2759"/>
<evidence type="ECO:0000256" key="6">
    <source>
        <dbReference type="ARBA" id="ARBA00023128"/>
    </source>
</evidence>
<gene>
    <name evidence="10" type="ORF">INT45_005884</name>
</gene>
<feature type="coiled-coil region" evidence="8">
    <location>
        <begin position="197"/>
        <end position="257"/>
    </location>
</feature>
<evidence type="ECO:0000256" key="2">
    <source>
        <dbReference type="ARBA" id="ARBA00004370"/>
    </source>
</evidence>
<evidence type="ECO:0008006" key="12">
    <source>
        <dbReference type="Google" id="ProtNLM"/>
    </source>
</evidence>
<dbReference type="GO" id="GO:0016020">
    <property type="term" value="C:membrane"/>
    <property type="evidence" value="ECO:0007669"/>
    <property type="project" value="UniProtKB-SubCell"/>
</dbReference>
<feature type="region of interest" description="Disordered" evidence="9">
    <location>
        <begin position="32"/>
        <end position="59"/>
    </location>
</feature>